<proteinExistence type="predicted"/>
<feature type="compositionally biased region" description="Polar residues" evidence="2">
    <location>
        <begin position="194"/>
        <end position="236"/>
    </location>
</feature>
<dbReference type="Proteomes" id="UP001165120">
    <property type="component" value="Unassembled WGS sequence"/>
</dbReference>
<gene>
    <name evidence="3" type="ORF">Cboi02_000087800</name>
</gene>
<feature type="compositionally biased region" description="Polar residues" evidence="2">
    <location>
        <begin position="399"/>
        <end position="410"/>
    </location>
</feature>
<evidence type="ECO:0000256" key="1">
    <source>
        <dbReference type="SAM" id="Coils"/>
    </source>
</evidence>
<feature type="region of interest" description="Disordered" evidence="2">
    <location>
        <begin position="93"/>
        <end position="119"/>
    </location>
</feature>
<feature type="compositionally biased region" description="Polar residues" evidence="2">
    <location>
        <begin position="455"/>
        <end position="473"/>
    </location>
</feature>
<feature type="region of interest" description="Disordered" evidence="2">
    <location>
        <begin position="1"/>
        <end position="74"/>
    </location>
</feature>
<keyword evidence="4" id="KW-1185">Reference proteome</keyword>
<name>A0A9W6SUH2_CANBO</name>
<comment type="caution">
    <text evidence="3">The sequence shown here is derived from an EMBL/GenBank/DDBJ whole genome shotgun (WGS) entry which is preliminary data.</text>
</comment>
<feature type="coiled-coil region" evidence="1">
    <location>
        <begin position="520"/>
        <end position="547"/>
    </location>
</feature>
<dbReference type="EMBL" id="BSXN01000178">
    <property type="protein sequence ID" value="GME67455.1"/>
    <property type="molecule type" value="Genomic_DNA"/>
</dbReference>
<dbReference type="AlphaFoldDB" id="A0A9W6SUH2"/>
<feature type="compositionally biased region" description="Polar residues" evidence="2">
    <location>
        <begin position="369"/>
        <end position="381"/>
    </location>
</feature>
<feature type="compositionally biased region" description="Basic and acidic residues" evidence="2">
    <location>
        <begin position="14"/>
        <end position="28"/>
    </location>
</feature>
<feature type="region of interest" description="Disordered" evidence="2">
    <location>
        <begin position="455"/>
        <end position="483"/>
    </location>
</feature>
<organism evidence="3 4">
    <name type="scientific">Candida boidinii</name>
    <name type="common">Yeast</name>
    <dbReference type="NCBI Taxonomy" id="5477"/>
    <lineage>
        <taxon>Eukaryota</taxon>
        <taxon>Fungi</taxon>
        <taxon>Dikarya</taxon>
        <taxon>Ascomycota</taxon>
        <taxon>Saccharomycotina</taxon>
        <taxon>Pichiomycetes</taxon>
        <taxon>Pichiales</taxon>
        <taxon>Pichiaceae</taxon>
        <taxon>Ogataea</taxon>
        <taxon>Ogataea/Candida clade</taxon>
    </lineage>
</organism>
<evidence type="ECO:0000313" key="3">
    <source>
        <dbReference type="EMBL" id="GME67455.1"/>
    </source>
</evidence>
<feature type="region of interest" description="Disordered" evidence="2">
    <location>
        <begin position="298"/>
        <end position="429"/>
    </location>
</feature>
<feature type="compositionally biased region" description="Polar residues" evidence="2">
    <location>
        <begin position="345"/>
        <end position="358"/>
    </location>
</feature>
<feature type="region of interest" description="Disordered" evidence="2">
    <location>
        <begin position="132"/>
        <end position="254"/>
    </location>
</feature>
<feature type="compositionally biased region" description="Polar residues" evidence="2">
    <location>
        <begin position="163"/>
        <end position="172"/>
    </location>
</feature>
<evidence type="ECO:0000313" key="4">
    <source>
        <dbReference type="Proteomes" id="UP001165120"/>
    </source>
</evidence>
<accession>A0A9W6SUH2</accession>
<evidence type="ECO:0000256" key="2">
    <source>
        <dbReference type="SAM" id="MobiDB-lite"/>
    </source>
</evidence>
<feature type="compositionally biased region" description="Polar residues" evidence="2">
    <location>
        <begin position="55"/>
        <end position="74"/>
    </location>
</feature>
<keyword evidence="1" id="KW-0175">Coiled coil</keyword>
<feature type="compositionally biased region" description="Polar residues" evidence="2">
    <location>
        <begin position="93"/>
        <end position="116"/>
    </location>
</feature>
<protein>
    <submittedName>
        <fullName evidence="3">Unnamed protein product</fullName>
    </submittedName>
</protein>
<feature type="compositionally biased region" description="Basic and acidic residues" evidence="2">
    <location>
        <begin position="328"/>
        <end position="344"/>
    </location>
</feature>
<feature type="compositionally biased region" description="Polar residues" evidence="2">
    <location>
        <begin position="144"/>
        <end position="155"/>
    </location>
</feature>
<reference evidence="3" key="1">
    <citation type="submission" date="2023-04" db="EMBL/GenBank/DDBJ databases">
        <title>Candida boidinii NBRC 10035.</title>
        <authorList>
            <person name="Ichikawa N."/>
            <person name="Sato H."/>
            <person name="Tonouchi N."/>
        </authorList>
    </citation>
    <scope>NUCLEOTIDE SEQUENCE</scope>
    <source>
        <strain evidence="3">NBRC 10035</strain>
    </source>
</reference>
<sequence length="558" mass="61096">MSNMDSVSLAPKSSSEKLVSELSGKDKAAILARRVSAAKKHRLSSPNRETPVKKSYTTNGQTISQTNSSNTKAHSIMTTTPTVTEPFTATSSVSATSLGNNNTSTAVGSNSSNPMQTPRRATAKLSRLYFHLDSSQPTPPPSILHQQQTRKNIQQIPDVKSPNLISNTQLQTPRKGGGNVQDQISEINAPVSRGTRNSPNRSTQPQQDKNQKLLSKQNNSEQRSSFANNDLNNNESLVGDELSGSPKPPSSKIISVAYSSPSKISKSSPTKTSTGFVLTKSNRKRIVISNLFDQRQIQSSPIESKSKIATPGNKPKDGVSNALTRSQKQNETKNTEISTKKENTKAPSPSRKLTISTKKISKQPENKSQKTQSPESPLSNKKNNKSVEILNQRKIIISDSPQSNGNTNPFVQPKSETIRVESSESNIQKSPKILVLPSKNDLSTSDKNDKQLENITNDTLEISGSTTESNVTSEPEKSGKSGKINNVELEKVSILDNIENDQIDNDIFVDAQEFNPNQEIENVSRVIKELRNNNENTLDENIKLDLSPIRARKLAHQT</sequence>